<dbReference type="EMBL" id="JAFCIX010000571">
    <property type="protein sequence ID" value="KAH6586703.1"/>
    <property type="molecule type" value="Genomic_DNA"/>
</dbReference>
<evidence type="ECO:0000313" key="4">
    <source>
        <dbReference type="Proteomes" id="UP001648503"/>
    </source>
</evidence>
<keyword evidence="2" id="KW-0732">Signal</keyword>
<proteinExistence type="predicted"/>
<dbReference type="Proteomes" id="UP001648503">
    <property type="component" value="Unassembled WGS sequence"/>
</dbReference>
<reference evidence="3 4" key="1">
    <citation type="submission" date="2021-02" db="EMBL/GenBank/DDBJ databases">
        <title>Variation within the Batrachochytrium salamandrivorans European outbreak.</title>
        <authorList>
            <person name="Kelly M."/>
            <person name="Pasmans F."/>
            <person name="Shea T.P."/>
            <person name="Munoz J.F."/>
            <person name="Carranza S."/>
            <person name="Cuomo C.A."/>
            <person name="Martel A."/>
        </authorList>
    </citation>
    <scope>NUCLEOTIDE SEQUENCE [LARGE SCALE GENOMIC DNA]</scope>
    <source>
        <strain evidence="3 4">AMFP18/2</strain>
    </source>
</reference>
<keyword evidence="1" id="KW-0175">Coiled coil</keyword>
<evidence type="ECO:0000256" key="2">
    <source>
        <dbReference type="SAM" id="SignalP"/>
    </source>
</evidence>
<feature type="chain" id="PRO_5045086341" description="RxLR effector protein" evidence="2">
    <location>
        <begin position="20"/>
        <end position="154"/>
    </location>
</feature>
<keyword evidence="4" id="KW-1185">Reference proteome</keyword>
<comment type="caution">
    <text evidence="3">The sequence shown here is derived from an EMBL/GenBank/DDBJ whole genome shotgun (WGS) entry which is preliminary data.</text>
</comment>
<protein>
    <recommendedName>
        <fullName evidence="5">RxLR effector protein</fullName>
    </recommendedName>
</protein>
<evidence type="ECO:0000313" key="3">
    <source>
        <dbReference type="EMBL" id="KAH6586703.1"/>
    </source>
</evidence>
<feature type="coiled-coil region" evidence="1">
    <location>
        <begin position="69"/>
        <end position="125"/>
    </location>
</feature>
<gene>
    <name evidence="3" type="ORF">BASA50_000300</name>
</gene>
<organism evidence="3 4">
    <name type="scientific">Batrachochytrium salamandrivorans</name>
    <dbReference type="NCBI Taxonomy" id="1357716"/>
    <lineage>
        <taxon>Eukaryota</taxon>
        <taxon>Fungi</taxon>
        <taxon>Fungi incertae sedis</taxon>
        <taxon>Chytridiomycota</taxon>
        <taxon>Chytridiomycota incertae sedis</taxon>
        <taxon>Chytridiomycetes</taxon>
        <taxon>Rhizophydiales</taxon>
        <taxon>Rhizophydiales incertae sedis</taxon>
        <taxon>Batrachochytrium</taxon>
    </lineage>
</organism>
<evidence type="ECO:0008006" key="5">
    <source>
        <dbReference type="Google" id="ProtNLM"/>
    </source>
</evidence>
<sequence length="154" mass="17848">MRLAIASTTLLFAMMAAQATVLSATSNTDVSLVKRAPTNGAPLTKHEKEKLDRLCAMIDHEKNELINPVVRKDDEVERLKATIENLKKRREEGRSSKRIKANTIIARLRLELAVLENQLDKMKEECRPQLDTYRDFEKAVRENNFDYIRKHLWD</sequence>
<feature type="signal peptide" evidence="2">
    <location>
        <begin position="1"/>
        <end position="19"/>
    </location>
</feature>
<name>A0ABQ8EUB0_9FUNG</name>
<evidence type="ECO:0000256" key="1">
    <source>
        <dbReference type="SAM" id="Coils"/>
    </source>
</evidence>
<accession>A0ABQ8EUB0</accession>